<feature type="region of interest" description="Disordered" evidence="1">
    <location>
        <begin position="111"/>
        <end position="269"/>
    </location>
</feature>
<feature type="region of interest" description="Disordered" evidence="1">
    <location>
        <begin position="297"/>
        <end position="326"/>
    </location>
</feature>
<comment type="caution">
    <text evidence="2">The sequence shown here is derived from an EMBL/GenBank/DDBJ whole genome shotgun (WGS) entry which is preliminary data.</text>
</comment>
<name>A0ABR0DXK7_ZASCE</name>
<evidence type="ECO:0000256" key="1">
    <source>
        <dbReference type="SAM" id="MobiDB-lite"/>
    </source>
</evidence>
<feature type="compositionally biased region" description="Basic and acidic residues" evidence="1">
    <location>
        <begin position="23"/>
        <end position="32"/>
    </location>
</feature>
<feature type="compositionally biased region" description="Basic residues" evidence="1">
    <location>
        <begin position="33"/>
        <end position="51"/>
    </location>
</feature>
<dbReference type="PANTHER" id="PTHR34117:SF1">
    <property type="entry name" value="STYLE CELL-CYCLE INHIBITOR 1"/>
    <property type="match status" value="1"/>
</dbReference>
<dbReference type="Proteomes" id="UP001305779">
    <property type="component" value="Unassembled WGS sequence"/>
</dbReference>
<organism evidence="2 3">
    <name type="scientific">Zasmidium cellare</name>
    <name type="common">Wine cellar mold</name>
    <name type="synonym">Racodium cellare</name>
    <dbReference type="NCBI Taxonomy" id="395010"/>
    <lineage>
        <taxon>Eukaryota</taxon>
        <taxon>Fungi</taxon>
        <taxon>Dikarya</taxon>
        <taxon>Ascomycota</taxon>
        <taxon>Pezizomycotina</taxon>
        <taxon>Dothideomycetes</taxon>
        <taxon>Dothideomycetidae</taxon>
        <taxon>Mycosphaerellales</taxon>
        <taxon>Mycosphaerellaceae</taxon>
        <taxon>Zasmidium</taxon>
    </lineage>
</organism>
<feature type="compositionally biased region" description="Basic and acidic residues" evidence="1">
    <location>
        <begin position="297"/>
        <end position="313"/>
    </location>
</feature>
<keyword evidence="3" id="KW-1185">Reference proteome</keyword>
<evidence type="ECO:0008006" key="4">
    <source>
        <dbReference type="Google" id="ProtNLM"/>
    </source>
</evidence>
<feature type="compositionally biased region" description="Basic and acidic residues" evidence="1">
    <location>
        <begin position="119"/>
        <end position="130"/>
    </location>
</feature>
<dbReference type="InterPro" id="IPR044688">
    <property type="entry name" value="SCI-1-like"/>
</dbReference>
<feature type="region of interest" description="Disordered" evidence="1">
    <location>
        <begin position="1"/>
        <end position="63"/>
    </location>
</feature>
<feature type="compositionally biased region" description="Basic and acidic residues" evidence="1">
    <location>
        <begin position="141"/>
        <end position="150"/>
    </location>
</feature>
<gene>
    <name evidence="2" type="ORF">PRZ48_014946</name>
</gene>
<evidence type="ECO:0000313" key="2">
    <source>
        <dbReference type="EMBL" id="KAK4493761.1"/>
    </source>
</evidence>
<feature type="compositionally biased region" description="Basic and acidic residues" evidence="1">
    <location>
        <begin position="181"/>
        <end position="235"/>
    </location>
</feature>
<evidence type="ECO:0000313" key="3">
    <source>
        <dbReference type="Proteomes" id="UP001305779"/>
    </source>
</evidence>
<dbReference type="PANTHER" id="PTHR34117">
    <property type="entry name" value="STYLE CELL-CYCLE INHIBITOR 1"/>
    <property type="match status" value="1"/>
</dbReference>
<feature type="compositionally biased region" description="Basic residues" evidence="1">
    <location>
        <begin position="1"/>
        <end position="22"/>
    </location>
</feature>
<sequence>MASHTDHHHRRRESHHNRSRSPYRRDQDDAKKTRSRSPNRKRHHHHKHHDRAVKVKLPYKRQELKKDDFSDYKALFAEYLDVQKNIDVDGISEHEAKGRWKSFLGKWNHGELSPGWYDPEMKERVDERWKTRPKVPAPRPKLPEAPKVREENEDEDDDGYGPALPSKATSRSGPAIPSLDDLQHRQELADEDRSAQIADLRYERKADRNLQKERAEELAPRADPGSRERQMEKKQMFTAVNREFKDAKDGGEVEVGDNELMGGDDGVDGYKKQVKEMAKKKNERELRKEEVLRAREAEREERLQAQRTKEEKTMSMLRGLAKERFG</sequence>
<proteinExistence type="predicted"/>
<protein>
    <recommendedName>
        <fullName evidence="4">RNA helicase HEL117</fullName>
    </recommendedName>
</protein>
<dbReference type="EMBL" id="JAXOVC010000015">
    <property type="protein sequence ID" value="KAK4493761.1"/>
    <property type="molecule type" value="Genomic_DNA"/>
</dbReference>
<accession>A0ABR0DXK7</accession>
<feature type="compositionally biased region" description="Basic and acidic residues" evidence="1">
    <location>
        <begin position="242"/>
        <end position="251"/>
    </location>
</feature>
<reference evidence="2 3" key="1">
    <citation type="journal article" date="2023" name="G3 (Bethesda)">
        <title>A chromosome-level genome assembly of Zasmidium syzygii isolated from banana leaves.</title>
        <authorList>
            <person name="van Westerhoven A.C."/>
            <person name="Mehrabi R."/>
            <person name="Talebi R."/>
            <person name="Steentjes M.B.F."/>
            <person name="Corcolon B."/>
            <person name="Chong P.A."/>
            <person name="Kema G.H.J."/>
            <person name="Seidl M.F."/>
        </authorList>
    </citation>
    <scope>NUCLEOTIDE SEQUENCE [LARGE SCALE GENOMIC DNA]</scope>
    <source>
        <strain evidence="2 3">P124</strain>
    </source>
</reference>